<dbReference type="EMBL" id="JAFHDT010000085">
    <property type="protein sequence ID" value="KAI7790543.1"/>
    <property type="molecule type" value="Genomic_DNA"/>
</dbReference>
<dbReference type="AlphaFoldDB" id="A0A9W7T338"/>
<evidence type="ECO:0000313" key="1">
    <source>
        <dbReference type="EMBL" id="KAI7790543.1"/>
    </source>
</evidence>
<evidence type="ECO:0000313" key="2">
    <source>
        <dbReference type="Proteomes" id="UP001059041"/>
    </source>
</evidence>
<sequence>VTAIPSDVEGSLSVPSTPRLIALGDSVSRAKKWMLTMESRVIIEPQKLTDFQCAIPGSGHQYTGLHSEVHSENTP</sequence>
<proteinExistence type="predicted"/>
<organism evidence="1 2">
    <name type="scientific">Triplophysa rosa</name>
    <name type="common">Cave loach</name>
    <dbReference type="NCBI Taxonomy" id="992332"/>
    <lineage>
        <taxon>Eukaryota</taxon>
        <taxon>Metazoa</taxon>
        <taxon>Chordata</taxon>
        <taxon>Craniata</taxon>
        <taxon>Vertebrata</taxon>
        <taxon>Euteleostomi</taxon>
        <taxon>Actinopterygii</taxon>
        <taxon>Neopterygii</taxon>
        <taxon>Teleostei</taxon>
        <taxon>Ostariophysi</taxon>
        <taxon>Cypriniformes</taxon>
        <taxon>Nemacheilidae</taxon>
        <taxon>Triplophysa</taxon>
    </lineage>
</organism>
<protein>
    <submittedName>
        <fullName evidence="1">Uncharacterized protein</fullName>
    </submittedName>
</protein>
<dbReference type="Proteomes" id="UP001059041">
    <property type="component" value="Unassembled WGS sequence"/>
</dbReference>
<comment type="caution">
    <text evidence="1">The sequence shown here is derived from an EMBL/GenBank/DDBJ whole genome shotgun (WGS) entry which is preliminary data.</text>
</comment>
<keyword evidence="2" id="KW-1185">Reference proteome</keyword>
<feature type="non-terminal residue" evidence="1">
    <location>
        <position position="1"/>
    </location>
</feature>
<gene>
    <name evidence="1" type="ORF">IRJ41_024972</name>
</gene>
<name>A0A9W7T338_TRIRA</name>
<reference evidence="1" key="1">
    <citation type="submission" date="2021-02" db="EMBL/GenBank/DDBJ databases">
        <title>Comparative genomics reveals that relaxation of natural selection precedes convergent phenotypic evolution of cavefish.</title>
        <authorList>
            <person name="Peng Z."/>
        </authorList>
    </citation>
    <scope>NUCLEOTIDE SEQUENCE</scope>
    <source>
        <tissue evidence="1">Muscle</tissue>
    </source>
</reference>
<accession>A0A9W7T338</accession>